<dbReference type="InterPro" id="IPR002912">
    <property type="entry name" value="ACT_dom"/>
</dbReference>
<dbReference type="FunFam" id="1.10.3660.10:FF:000003">
    <property type="entry name" value="Prephenate dehydrogenase"/>
    <property type="match status" value="1"/>
</dbReference>
<comment type="caution">
    <text evidence="13">The sequence shown here is derived from an EMBL/GenBank/DDBJ whole genome shotgun (WGS) entry which is preliminary data.</text>
</comment>
<dbReference type="PANTHER" id="PTHR21363">
    <property type="entry name" value="PREPHENATE DEHYDROGENASE"/>
    <property type="match status" value="1"/>
</dbReference>
<dbReference type="PANTHER" id="PTHR21363:SF0">
    <property type="entry name" value="PREPHENATE DEHYDROGENASE [NADP(+)]"/>
    <property type="match status" value="1"/>
</dbReference>
<evidence type="ECO:0000259" key="12">
    <source>
        <dbReference type="PROSITE" id="PS51671"/>
    </source>
</evidence>
<dbReference type="InterPro" id="IPR050812">
    <property type="entry name" value="Preph/Arog_dehydrog"/>
</dbReference>
<keyword evidence="8" id="KW-0520">NAD</keyword>
<evidence type="ECO:0000256" key="8">
    <source>
        <dbReference type="ARBA" id="ARBA00023027"/>
    </source>
</evidence>
<keyword evidence="5" id="KW-0827">Tyrosine biosynthesis</keyword>
<evidence type="ECO:0000256" key="3">
    <source>
        <dbReference type="ARBA" id="ARBA00012068"/>
    </source>
</evidence>
<comment type="pathway">
    <text evidence="1">Amino-acid biosynthesis; L-tyrosine biosynthesis; (4-hydroxyphenyl)pyruvate from prephenate (NAD(+) route): step 1/1.</text>
</comment>
<keyword evidence="6" id="KW-0028">Amino-acid biosynthesis</keyword>
<keyword evidence="14" id="KW-1185">Reference proteome</keyword>
<dbReference type="GO" id="GO:0070403">
    <property type="term" value="F:NAD+ binding"/>
    <property type="evidence" value="ECO:0007669"/>
    <property type="project" value="InterPro"/>
</dbReference>
<evidence type="ECO:0000256" key="6">
    <source>
        <dbReference type="ARBA" id="ARBA00022605"/>
    </source>
</evidence>
<proteinExistence type="inferred from homology"/>
<evidence type="ECO:0000256" key="2">
    <source>
        <dbReference type="ARBA" id="ARBA00007964"/>
    </source>
</evidence>
<dbReference type="GO" id="GO:0008977">
    <property type="term" value="F:prephenate dehydrogenase (NAD+) activity"/>
    <property type="evidence" value="ECO:0007669"/>
    <property type="project" value="UniProtKB-EC"/>
</dbReference>
<feature type="domain" description="ACT" evidence="12">
    <location>
        <begin position="295"/>
        <end position="363"/>
    </location>
</feature>
<evidence type="ECO:0000256" key="1">
    <source>
        <dbReference type="ARBA" id="ARBA00005067"/>
    </source>
</evidence>
<dbReference type="InterPro" id="IPR008927">
    <property type="entry name" value="6-PGluconate_DH-like_C_sf"/>
</dbReference>
<dbReference type="EC" id="1.3.1.12" evidence="3"/>
<comment type="similarity">
    <text evidence="2">Belongs to the prephenate/arogenate dehydrogenase family.</text>
</comment>
<evidence type="ECO:0000256" key="10">
    <source>
        <dbReference type="ARBA" id="ARBA00049260"/>
    </source>
</evidence>
<dbReference type="SUPFAM" id="SSF48179">
    <property type="entry name" value="6-phosphogluconate dehydrogenase C-terminal domain-like"/>
    <property type="match status" value="1"/>
</dbReference>
<sequence length="363" mass="40041">MIKVAIFGVGLMGGSLALCLKDKPGIRVAGHSNRPSQVEKYVSLGVVDEASTSMQEVAEDADFIFLCVPVSLLEPYLDELLQMRLKPGCIITDVGSTKATIVKHARKRAVPGIHFIGGHPMTGSERSGVEVADYNLYENAFYVLTPDESTPEEAYNKLTDLLQYTRAQIVRVDAEQHDEIVGAISHLPHMIAVALVNQIAGYNEKDGLYQSLAAGGFRDITRIASSHPDMWRDILLNNRSVMLKLMRDWNAEIAKLTALVENGDGDGIVREFERAGAFRNQLPERKKGVLTSVYDVYVDIPDHPGIIGQIATLLGNHRINLSNLHISESRADVPGVLRLSFRNEVDMDASIKLLKQHSYAVQL</sequence>
<name>A0A927GYK1_9BACL</name>
<dbReference type="InterPro" id="IPR045865">
    <property type="entry name" value="ACT-like_dom_sf"/>
</dbReference>
<dbReference type="Pfam" id="PF01842">
    <property type="entry name" value="ACT"/>
    <property type="match status" value="1"/>
</dbReference>
<comment type="catalytic activity">
    <reaction evidence="10">
        <text>prephenate + NAD(+) = 3-(4-hydroxyphenyl)pyruvate + CO2 + NADH</text>
        <dbReference type="Rhea" id="RHEA:13869"/>
        <dbReference type="ChEBI" id="CHEBI:16526"/>
        <dbReference type="ChEBI" id="CHEBI:29934"/>
        <dbReference type="ChEBI" id="CHEBI:36242"/>
        <dbReference type="ChEBI" id="CHEBI:57540"/>
        <dbReference type="ChEBI" id="CHEBI:57945"/>
        <dbReference type="EC" id="1.3.1.12"/>
    </reaction>
</comment>
<reference evidence="13" key="1">
    <citation type="submission" date="2020-09" db="EMBL/GenBank/DDBJ databases">
        <title>A novel bacterium of genus Paenibacillus, isolated from South China Sea.</title>
        <authorList>
            <person name="Huang H."/>
            <person name="Mo K."/>
            <person name="Hu Y."/>
        </authorList>
    </citation>
    <scope>NUCLEOTIDE SEQUENCE</scope>
    <source>
        <strain evidence="13">IB182363</strain>
    </source>
</reference>
<dbReference type="FunFam" id="3.40.50.720:FF:000208">
    <property type="entry name" value="Prephenate dehydrogenase"/>
    <property type="match status" value="1"/>
</dbReference>
<protein>
    <recommendedName>
        <fullName evidence="4">Prephenate dehydrogenase</fullName>
        <ecNumber evidence="3">1.3.1.12</ecNumber>
    </recommendedName>
</protein>
<evidence type="ECO:0000256" key="5">
    <source>
        <dbReference type="ARBA" id="ARBA00022498"/>
    </source>
</evidence>
<dbReference type="AlphaFoldDB" id="A0A927GYK1"/>
<evidence type="ECO:0000256" key="9">
    <source>
        <dbReference type="ARBA" id="ARBA00023141"/>
    </source>
</evidence>
<evidence type="ECO:0000256" key="7">
    <source>
        <dbReference type="ARBA" id="ARBA00023002"/>
    </source>
</evidence>
<dbReference type="InterPro" id="IPR003099">
    <property type="entry name" value="Prephen_DH"/>
</dbReference>
<dbReference type="InterPro" id="IPR046825">
    <property type="entry name" value="PDH_C"/>
</dbReference>
<keyword evidence="9" id="KW-0057">Aromatic amino acid biosynthesis</keyword>
<dbReference type="Gene3D" id="1.10.3660.10">
    <property type="entry name" value="6-phosphogluconate dehydrogenase C-terminal like domain"/>
    <property type="match status" value="1"/>
</dbReference>
<evidence type="ECO:0000313" key="14">
    <source>
        <dbReference type="Proteomes" id="UP000639396"/>
    </source>
</evidence>
<feature type="domain" description="Prephenate/arogenate dehydrogenase" evidence="11">
    <location>
        <begin position="2"/>
        <end position="290"/>
    </location>
</feature>
<dbReference type="InterPro" id="IPR046826">
    <property type="entry name" value="PDH_N"/>
</dbReference>
<dbReference type="Pfam" id="PF20463">
    <property type="entry name" value="PDH_C"/>
    <property type="match status" value="1"/>
</dbReference>
<dbReference type="EMBL" id="JACXJA010000005">
    <property type="protein sequence ID" value="MBD2861273.1"/>
    <property type="molecule type" value="Genomic_DNA"/>
</dbReference>
<dbReference type="SUPFAM" id="SSF51735">
    <property type="entry name" value="NAD(P)-binding Rossmann-fold domains"/>
    <property type="match status" value="1"/>
</dbReference>
<accession>A0A927GYK1</accession>
<evidence type="ECO:0000256" key="4">
    <source>
        <dbReference type="ARBA" id="ARBA00016891"/>
    </source>
</evidence>
<dbReference type="Gene3D" id="3.40.50.720">
    <property type="entry name" value="NAD(P)-binding Rossmann-like Domain"/>
    <property type="match status" value="1"/>
</dbReference>
<dbReference type="GO" id="GO:0006571">
    <property type="term" value="P:tyrosine biosynthetic process"/>
    <property type="evidence" value="ECO:0007669"/>
    <property type="project" value="UniProtKB-KW"/>
</dbReference>
<gene>
    <name evidence="13" type="ORF">IDH45_04625</name>
</gene>
<organism evidence="13 14">
    <name type="scientific">Paenibacillus oceani</name>
    <dbReference type="NCBI Taxonomy" id="2772510"/>
    <lineage>
        <taxon>Bacteria</taxon>
        <taxon>Bacillati</taxon>
        <taxon>Bacillota</taxon>
        <taxon>Bacilli</taxon>
        <taxon>Bacillales</taxon>
        <taxon>Paenibacillaceae</taxon>
        <taxon>Paenibacillus</taxon>
    </lineage>
</organism>
<dbReference type="InterPro" id="IPR036291">
    <property type="entry name" value="NAD(P)-bd_dom_sf"/>
</dbReference>
<keyword evidence="7 13" id="KW-0560">Oxidoreductase</keyword>
<dbReference type="PROSITE" id="PS51176">
    <property type="entry name" value="PDH_ADH"/>
    <property type="match status" value="1"/>
</dbReference>
<evidence type="ECO:0000313" key="13">
    <source>
        <dbReference type="EMBL" id="MBD2861273.1"/>
    </source>
</evidence>
<dbReference type="PROSITE" id="PS51671">
    <property type="entry name" value="ACT"/>
    <property type="match status" value="1"/>
</dbReference>
<evidence type="ECO:0000259" key="11">
    <source>
        <dbReference type="PROSITE" id="PS51176"/>
    </source>
</evidence>
<dbReference type="SUPFAM" id="SSF55021">
    <property type="entry name" value="ACT-like"/>
    <property type="match status" value="1"/>
</dbReference>
<dbReference type="GO" id="GO:0004665">
    <property type="term" value="F:prephenate dehydrogenase (NADP+) activity"/>
    <property type="evidence" value="ECO:0007669"/>
    <property type="project" value="InterPro"/>
</dbReference>
<dbReference type="NCBIfam" id="NF005107">
    <property type="entry name" value="PRK06545.1-5"/>
    <property type="match status" value="1"/>
</dbReference>
<dbReference type="Proteomes" id="UP000639396">
    <property type="component" value="Unassembled WGS sequence"/>
</dbReference>
<dbReference type="Pfam" id="PF02153">
    <property type="entry name" value="PDH_N"/>
    <property type="match status" value="1"/>
</dbReference>
<dbReference type="RefSeq" id="WP_190925142.1">
    <property type="nucleotide sequence ID" value="NZ_JACXJA010000005.1"/>
</dbReference>
<dbReference type="Gene3D" id="3.30.70.260">
    <property type="match status" value="1"/>
</dbReference>